<dbReference type="AlphaFoldDB" id="A0A9P4UYX3"/>
<feature type="region of interest" description="Disordered" evidence="7">
    <location>
        <begin position="52"/>
        <end position="81"/>
    </location>
</feature>
<keyword evidence="4 6" id="KW-0378">Hydrolase</keyword>
<organism evidence="9 10">
    <name type="scientific">Polyplosphaeria fusca</name>
    <dbReference type="NCBI Taxonomy" id="682080"/>
    <lineage>
        <taxon>Eukaryota</taxon>
        <taxon>Fungi</taxon>
        <taxon>Dikarya</taxon>
        <taxon>Ascomycota</taxon>
        <taxon>Pezizomycotina</taxon>
        <taxon>Dothideomycetes</taxon>
        <taxon>Pleosporomycetidae</taxon>
        <taxon>Pleosporales</taxon>
        <taxon>Tetraplosphaeriaceae</taxon>
        <taxon>Polyplosphaeria</taxon>
    </lineage>
</organism>
<evidence type="ECO:0000256" key="4">
    <source>
        <dbReference type="ARBA" id="ARBA00022801"/>
    </source>
</evidence>
<dbReference type="GO" id="GO:0006508">
    <property type="term" value="P:proteolysis"/>
    <property type="evidence" value="ECO:0007669"/>
    <property type="project" value="UniProtKB-KW"/>
</dbReference>
<dbReference type="InterPro" id="IPR034163">
    <property type="entry name" value="Aspergillopepsin-like_cat_dom"/>
</dbReference>
<dbReference type="PRINTS" id="PR00792">
    <property type="entry name" value="PEPSIN"/>
</dbReference>
<name>A0A9P4UYX3_9PLEO</name>
<feature type="domain" description="Peptidase A1" evidence="8">
    <location>
        <begin position="90"/>
        <end position="419"/>
    </location>
</feature>
<dbReference type="Gene3D" id="2.40.70.10">
    <property type="entry name" value="Acid Proteases"/>
    <property type="match status" value="2"/>
</dbReference>
<feature type="active site" evidence="5">
    <location>
        <position position="108"/>
    </location>
</feature>
<evidence type="ECO:0000313" key="10">
    <source>
        <dbReference type="Proteomes" id="UP000799444"/>
    </source>
</evidence>
<dbReference type="InterPro" id="IPR001461">
    <property type="entry name" value="Aspartic_peptidase_A1"/>
</dbReference>
<dbReference type="SUPFAM" id="SSF50630">
    <property type="entry name" value="Acid proteases"/>
    <property type="match status" value="1"/>
</dbReference>
<keyword evidence="3 6" id="KW-0064">Aspartyl protease</keyword>
<dbReference type="CDD" id="cd06097">
    <property type="entry name" value="Aspergillopepsin_like"/>
    <property type="match status" value="1"/>
</dbReference>
<keyword evidence="10" id="KW-1185">Reference proteome</keyword>
<dbReference type="PROSITE" id="PS51767">
    <property type="entry name" value="PEPTIDASE_A1"/>
    <property type="match status" value="1"/>
</dbReference>
<evidence type="ECO:0000256" key="7">
    <source>
        <dbReference type="SAM" id="MobiDB-lite"/>
    </source>
</evidence>
<comment type="similarity">
    <text evidence="1 6">Belongs to the peptidase A1 family.</text>
</comment>
<keyword evidence="2 6" id="KW-0645">Protease</keyword>
<proteinExistence type="inferred from homology"/>
<accession>A0A9P4UYX3</accession>
<sequence>MSGEKKRINVIPNPNYQKAGLQSYATLLNKYNFAPTTEGPFQLLDKKLKPLQKLLPKNKRKPPQQQLKRVEEDGRAGNVKAEDQQNDAMYLCPVEIGTPPQVLTLHFDTGSSDLWLWSTALDSKTKKDGGTGHKIFDPSKSSTFNKMAGSSWRIKYGDGSTASGTVGKDNVTLGGLCVENQAIELASKLSPQFINSAGDGLLGLAFGKINTVKPKPVATPVENMITQSDIAPEAELFTCYLGSWRDNDEADKGESFYTFGYIDDEVLERCKAQPHYVPIDSSNGFWQFESASATLNGKTLDRSGNTAIADTGTSLCLLDDAICTAFYAAIPGAKFDAKQQGWVFPVDTHEDKLPTFSLSVGGRQFVIQKEDYGFARCGGGMQYGGIQSRGKSSFDVLGDTWLKAVYVIFDLGKKRLGVVQRVEGKQNLSVQ</sequence>
<dbReference type="OrthoDB" id="2747330at2759"/>
<dbReference type="PROSITE" id="PS00141">
    <property type="entry name" value="ASP_PROTEASE"/>
    <property type="match status" value="1"/>
</dbReference>
<evidence type="ECO:0000256" key="6">
    <source>
        <dbReference type="RuleBase" id="RU000454"/>
    </source>
</evidence>
<reference evidence="9" key="1">
    <citation type="journal article" date="2020" name="Stud. Mycol.">
        <title>101 Dothideomycetes genomes: a test case for predicting lifestyles and emergence of pathogens.</title>
        <authorList>
            <person name="Haridas S."/>
            <person name="Albert R."/>
            <person name="Binder M."/>
            <person name="Bloem J."/>
            <person name="Labutti K."/>
            <person name="Salamov A."/>
            <person name="Andreopoulos B."/>
            <person name="Baker S."/>
            <person name="Barry K."/>
            <person name="Bills G."/>
            <person name="Bluhm B."/>
            <person name="Cannon C."/>
            <person name="Castanera R."/>
            <person name="Culley D."/>
            <person name="Daum C."/>
            <person name="Ezra D."/>
            <person name="Gonzalez J."/>
            <person name="Henrissat B."/>
            <person name="Kuo A."/>
            <person name="Liang C."/>
            <person name="Lipzen A."/>
            <person name="Lutzoni F."/>
            <person name="Magnuson J."/>
            <person name="Mondo S."/>
            <person name="Nolan M."/>
            <person name="Ohm R."/>
            <person name="Pangilinan J."/>
            <person name="Park H.-J."/>
            <person name="Ramirez L."/>
            <person name="Alfaro M."/>
            <person name="Sun H."/>
            <person name="Tritt A."/>
            <person name="Yoshinaga Y."/>
            <person name="Zwiers L.-H."/>
            <person name="Turgeon B."/>
            <person name="Goodwin S."/>
            <person name="Spatafora J."/>
            <person name="Crous P."/>
            <person name="Grigoriev I."/>
        </authorList>
    </citation>
    <scope>NUCLEOTIDE SEQUENCE</scope>
    <source>
        <strain evidence="9">CBS 125425</strain>
    </source>
</reference>
<dbReference type="InterPro" id="IPR033121">
    <property type="entry name" value="PEPTIDASE_A1"/>
</dbReference>
<evidence type="ECO:0000259" key="8">
    <source>
        <dbReference type="PROSITE" id="PS51767"/>
    </source>
</evidence>
<dbReference type="InterPro" id="IPR021109">
    <property type="entry name" value="Peptidase_aspartic_dom_sf"/>
</dbReference>
<evidence type="ECO:0000256" key="3">
    <source>
        <dbReference type="ARBA" id="ARBA00022750"/>
    </source>
</evidence>
<dbReference type="FunFam" id="2.40.70.10:FF:000092">
    <property type="entry name" value="Aspartic endopeptidase (AP1)"/>
    <property type="match status" value="1"/>
</dbReference>
<dbReference type="PANTHER" id="PTHR47966:SF1">
    <property type="entry name" value="ASPARTYL PROTEINASE"/>
    <property type="match status" value="1"/>
</dbReference>
<evidence type="ECO:0000256" key="2">
    <source>
        <dbReference type="ARBA" id="ARBA00022670"/>
    </source>
</evidence>
<protein>
    <submittedName>
        <fullName evidence="9">Aspartic proteinase</fullName>
    </submittedName>
</protein>
<dbReference type="InterPro" id="IPR001969">
    <property type="entry name" value="Aspartic_peptidase_AS"/>
</dbReference>
<feature type="compositionally biased region" description="Basic and acidic residues" evidence="7">
    <location>
        <begin position="68"/>
        <end position="81"/>
    </location>
</feature>
<dbReference type="Proteomes" id="UP000799444">
    <property type="component" value="Unassembled WGS sequence"/>
</dbReference>
<dbReference type="PANTHER" id="PTHR47966">
    <property type="entry name" value="BETA-SITE APP-CLEAVING ENZYME, ISOFORM A-RELATED"/>
    <property type="match status" value="1"/>
</dbReference>
<evidence type="ECO:0000256" key="1">
    <source>
        <dbReference type="ARBA" id="ARBA00007447"/>
    </source>
</evidence>
<evidence type="ECO:0000313" key="9">
    <source>
        <dbReference type="EMBL" id="KAF2729645.1"/>
    </source>
</evidence>
<dbReference type="Pfam" id="PF00026">
    <property type="entry name" value="Asp"/>
    <property type="match status" value="1"/>
</dbReference>
<dbReference type="GO" id="GO:0004190">
    <property type="term" value="F:aspartic-type endopeptidase activity"/>
    <property type="evidence" value="ECO:0007669"/>
    <property type="project" value="UniProtKB-KW"/>
</dbReference>
<evidence type="ECO:0000256" key="5">
    <source>
        <dbReference type="PIRSR" id="PIRSR601461-1"/>
    </source>
</evidence>
<dbReference type="EMBL" id="ML996239">
    <property type="protein sequence ID" value="KAF2729645.1"/>
    <property type="molecule type" value="Genomic_DNA"/>
</dbReference>
<comment type="caution">
    <text evidence="9">The sequence shown here is derived from an EMBL/GenBank/DDBJ whole genome shotgun (WGS) entry which is preliminary data.</text>
</comment>
<feature type="active site" evidence="5">
    <location>
        <position position="310"/>
    </location>
</feature>
<gene>
    <name evidence="9" type="ORF">EJ04DRAFT_64506</name>
</gene>